<dbReference type="GO" id="GO:0005886">
    <property type="term" value="C:plasma membrane"/>
    <property type="evidence" value="ECO:0007669"/>
    <property type="project" value="UniProtKB-SubCell"/>
</dbReference>
<proteinExistence type="predicted"/>
<keyword evidence="11" id="KW-1185">Reference proteome</keyword>
<feature type="transmembrane region" description="Helical" evidence="8">
    <location>
        <begin position="157"/>
        <end position="179"/>
    </location>
</feature>
<evidence type="ECO:0000313" key="10">
    <source>
        <dbReference type="EMBL" id="ATI41370.1"/>
    </source>
</evidence>
<evidence type="ECO:0000256" key="6">
    <source>
        <dbReference type="ARBA" id="ARBA00023136"/>
    </source>
</evidence>
<name>A0A291LXG2_9RHOB</name>
<dbReference type="OrthoDB" id="9812221at2"/>
<feature type="transmembrane region" description="Helical" evidence="8">
    <location>
        <begin position="458"/>
        <end position="479"/>
    </location>
</feature>
<dbReference type="Pfam" id="PF07690">
    <property type="entry name" value="MFS_1"/>
    <property type="match status" value="1"/>
</dbReference>
<gene>
    <name evidence="10" type="ORF">CBW24_04715</name>
</gene>
<dbReference type="GO" id="GO:0022857">
    <property type="term" value="F:transmembrane transporter activity"/>
    <property type="evidence" value="ECO:0007669"/>
    <property type="project" value="InterPro"/>
</dbReference>
<evidence type="ECO:0000256" key="1">
    <source>
        <dbReference type="ARBA" id="ARBA00004651"/>
    </source>
</evidence>
<dbReference type="Gene3D" id="1.20.1720.10">
    <property type="entry name" value="Multidrug resistance protein D"/>
    <property type="match status" value="1"/>
</dbReference>
<feature type="transmembrane region" description="Helical" evidence="8">
    <location>
        <begin position="253"/>
        <end position="272"/>
    </location>
</feature>
<feature type="transmembrane region" description="Helical" evidence="8">
    <location>
        <begin position="185"/>
        <end position="207"/>
    </location>
</feature>
<comment type="subcellular location">
    <subcellularLocation>
        <location evidence="1">Cell membrane</location>
        <topology evidence="1">Multi-pass membrane protein</topology>
    </subcellularLocation>
</comment>
<evidence type="ECO:0000256" key="2">
    <source>
        <dbReference type="ARBA" id="ARBA00022448"/>
    </source>
</evidence>
<dbReference type="InterPro" id="IPR011701">
    <property type="entry name" value="MFS"/>
</dbReference>
<dbReference type="PANTHER" id="PTHR42718">
    <property type="entry name" value="MAJOR FACILITATOR SUPERFAMILY MULTIDRUG TRANSPORTER MFSC"/>
    <property type="match status" value="1"/>
</dbReference>
<feature type="transmembrane region" description="Helical" evidence="8">
    <location>
        <begin position="293"/>
        <end position="315"/>
    </location>
</feature>
<organism evidence="10 11">
    <name type="scientific">Pacificitalea manganoxidans</name>
    <dbReference type="NCBI Taxonomy" id="1411902"/>
    <lineage>
        <taxon>Bacteria</taxon>
        <taxon>Pseudomonadati</taxon>
        <taxon>Pseudomonadota</taxon>
        <taxon>Alphaproteobacteria</taxon>
        <taxon>Rhodobacterales</taxon>
        <taxon>Paracoccaceae</taxon>
        <taxon>Pacificitalea</taxon>
    </lineage>
</organism>
<keyword evidence="3" id="KW-1003">Cell membrane</keyword>
<dbReference type="SUPFAM" id="SSF103473">
    <property type="entry name" value="MFS general substrate transporter"/>
    <property type="match status" value="1"/>
</dbReference>
<keyword evidence="4 8" id="KW-0812">Transmembrane</keyword>
<dbReference type="InterPro" id="IPR036259">
    <property type="entry name" value="MFS_trans_sf"/>
</dbReference>
<dbReference type="PROSITE" id="PS50850">
    <property type="entry name" value="MFS"/>
    <property type="match status" value="1"/>
</dbReference>
<dbReference type="EMBL" id="CP021404">
    <property type="protein sequence ID" value="ATI41370.1"/>
    <property type="molecule type" value="Genomic_DNA"/>
</dbReference>
<dbReference type="KEGG" id="cmag:CBW24_04715"/>
<feature type="transmembrane region" description="Helical" evidence="8">
    <location>
        <begin position="67"/>
        <end position="87"/>
    </location>
</feature>
<keyword evidence="2" id="KW-0813">Transport</keyword>
<feature type="region of interest" description="Disordered" evidence="7">
    <location>
        <begin position="1"/>
        <end position="26"/>
    </location>
</feature>
<feature type="transmembrane region" description="Helical" evidence="8">
    <location>
        <begin position="228"/>
        <end position="247"/>
    </location>
</feature>
<feature type="domain" description="Major facilitator superfamily (MFS) profile" evidence="9">
    <location>
        <begin position="33"/>
        <end position="486"/>
    </location>
</feature>
<dbReference type="PANTHER" id="PTHR42718:SF46">
    <property type="entry name" value="BLR6921 PROTEIN"/>
    <property type="match status" value="1"/>
</dbReference>
<sequence length="501" mass="51612">MADTRPGGSSGEDGVANSAASPPDSPPASIVPLALCVSIAFLMETLDSTILIAALPAIGDDFGIPPLRVNVAVTVYLVTLAVMIPASSWLADRFGARRVFLLAVLGFMVTSLGAALSQSLAQLVVMRIAQATAGAMMTPIGRLLLIRHTPRAQLASAIIWMSTPVQIGPVLGPLLGGWIVTYATWPLIFLVNLPLGLIGLVFAMRILPADAPAQSDRATPRAPFDWRGFGLIAIVLAAAQIVIDQLVHPLLPVPLTLALLLAVPVAMGLYLHRPAPRPPGKPALDLSLMRLRLFRLALGWGVPARIGINAVPFLLQLQLQLGFGWSAARAGTVVVLIAGGAIVLKPFAAMILRRAGFRRGLAGNAGIAAALTVALALVGPDTPLPVLVALVLVFGISRSLQFNLINTLVFADVPADRQSSSTALAGVGQQLSMALGISIAAVLVAQLGALGIAPGADAISAAMVGMAAITALAGLGYALTLRGEDGAAIATPARRPTKRSA</sequence>
<accession>A0A291LXG2</accession>
<dbReference type="InterPro" id="IPR020846">
    <property type="entry name" value="MFS_dom"/>
</dbReference>
<dbReference type="AlphaFoldDB" id="A0A291LXG2"/>
<evidence type="ECO:0000256" key="5">
    <source>
        <dbReference type="ARBA" id="ARBA00022989"/>
    </source>
</evidence>
<dbReference type="Proteomes" id="UP000219050">
    <property type="component" value="Chromosome"/>
</dbReference>
<protein>
    <recommendedName>
        <fullName evidence="9">Major facilitator superfamily (MFS) profile domain-containing protein</fullName>
    </recommendedName>
</protein>
<evidence type="ECO:0000256" key="4">
    <source>
        <dbReference type="ARBA" id="ARBA00022692"/>
    </source>
</evidence>
<evidence type="ECO:0000256" key="3">
    <source>
        <dbReference type="ARBA" id="ARBA00022475"/>
    </source>
</evidence>
<keyword evidence="5 8" id="KW-1133">Transmembrane helix</keyword>
<reference evidence="10 11" key="1">
    <citation type="submission" date="2017-05" db="EMBL/GenBank/DDBJ databases">
        <title>Comparative genomic and metabolic analysis of manganese-oxidizing mechanisms in Celeribater manganoxidans DY25T: its adaption to the environment of polymetallic nodule.</title>
        <authorList>
            <person name="Wang X."/>
        </authorList>
    </citation>
    <scope>NUCLEOTIDE SEQUENCE [LARGE SCALE GENOMIC DNA]</scope>
    <source>
        <strain evidence="10 11">DY25</strain>
    </source>
</reference>
<feature type="transmembrane region" description="Helical" evidence="8">
    <location>
        <begin position="99"/>
        <end position="118"/>
    </location>
</feature>
<feature type="transmembrane region" description="Helical" evidence="8">
    <location>
        <begin position="327"/>
        <end position="348"/>
    </location>
</feature>
<evidence type="ECO:0000256" key="8">
    <source>
        <dbReference type="SAM" id="Phobius"/>
    </source>
</evidence>
<evidence type="ECO:0000256" key="7">
    <source>
        <dbReference type="SAM" id="MobiDB-lite"/>
    </source>
</evidence>
<evidence type="ECO:0000259" key="9">
    <source>
        <dbReference type="PROSITE" id="PS50850"/>
    </source>
</evidence>
<feature type="transmembrane region" description="Helical" evidence="8">
    <location>
        <begin position="384"/>
        <end position="410"/>
    </location>
</feature>
<evidence type="ECO:0000313" key="11">
    <source>
        <dbReference type="Proteomes" id="UP000219050"/>
    </source>
</evidence>
<keyword evidence="6 8" id="KW-0472">Membrane</keyword>
<dbReference type="Gene3D" id="1.20.1250.20">
    <property type="entry name" value="MFS general substrate transporter like domains"/>
    <property type="match status" value="1"/>
</dbReference>
<feature type="transmembrane region" description="Helical" evidence="8">
    <location>
        <begin position="124"/>
        <end position="145"/>
    </location>
</feature>
<feature type="transmembrane region" description="Helical" evidence="8">
    <location>
        <begin position="431"/>
        <end position="452"/>
    </location>
</feature>
<dbReference type="RefSeq" id="WP_097372834.1">
    <property type="nucleotide sequence ID" value="NZ_CP021404.1"/>
</dbReference>
<feature type="transmembrane region" description="Helical" evidence="8">
    <location>
        <begin position="360"/>
        <end position="378"/>
    </location>
</feature>